<dbReference type="PROSITE" id="PS00070">
    <property type="entry name" value="ALDEHYDE_DEHYDR_CYS"/>
    <property type="match status" value="1"/>
</dbReference>
<name>Q00ZV4_OSTTA</name>
<dbReference type="FunCoup" id="Q00ZV4">
    <property type="interactions" value="554"/>
</dbReference>
<evidence type="ECO:0000256" key="4">
    <source>
        <dbReference type="ARBA" id="ARBA00037921"/>
    </source>
</evidence>
<dbReference type="InterPro" id="IPR016163">
    <property type="entry name" value="Ald_DH_C"/>
</dbReference>
<evidence type="ECO:0000256" key="3">
    <source>
        <dbReference type="ARBA" id="ARBA00023027"/>
    </source>
</evidence>
<accession>Q00ZV4</accession>
<organism evidence="8 10">
    <name type="scientific">Ostreococcus tauri</name>
    <name type="common">Marine green alga</name>
    <dbReference type="NCBI Taxonomy" id="70448"/>
    <lineage>
        <taxon>Eukaryota</taxon>
        <taxon>Viridiplantae</taxon>
        <taxon>Chlorophyta</taxon>
        <taxon>Mamiellophyceae</taxon>
        <taxon>Mamiellales</taxon>
        <taxon>Bathycoccaceae</taxon>
        <taxon>Ostreococcus</taxon>
    </lineage>
</organism>
<dbReference type="EMBL" id="KZ155832">
    <property type="protein sequence ID" value="OUS43289.1"/>
    <property type="molecule type" value="Genomic_DNA"/>
</dbReference>
<dbReference type="CDD" id="cd07110">
    <property type="entry name" value="ALDH_F10_BADH"/>
    <property type="match status" value="1"/>
</dbReference>
<dbReference type="InterPro" id="IPR029510">
    <property type="entry name" value="Ald_DH_CS_GLU"/>
</dbReference>
<dbReference type="GeneID" id="9832194"/>
<dbReference type="InterPro" id="IPR016162">
    <property type="entry name" value="Ald_DH_N"/>
</dbReference>
<dbReference type="InterPro" id="IPR016161">
    <property type="entry name" value="Ald_DH/histidinol_DH"/>
</dbReference>
<dbReference type="OMA" id="PMPIAAW"/>
<dbReference type="SUPFAM" id="SSF53720">
    <property type="entry name" value="ALDH-like"/>
    <property type="match status" value="1"/>
</dbReference>
<evidence type="ECO:0000313" key="9">
    <source>
        <dbReference type="EMBL" id="OUS43289.1"/>
    </source>
</evidence>
<accession>A0A1Y5I196</accession>
<evidence type="ECO:0000256" key="6">
    <source>
        <dbReference type="RuleBase" id="RU003345"/>
    </source>
</evidence>
<reference evidence="8 10" key="1">
    <citation type="journal article" date="2006" name="Proc. Natl. Acad. Sci. U.S.A.">
        <title>Genome analysis of the smallest free-living eukaryote Ostreococcus tauri unveils many unique features.</title>
        <authorList>
            <person name="Derelle E."/>
            <person name="Ferraz C."/>
            <person name="Rombauts S."/>
            <person name="Rouze P."/>
            <person name="Worden A.Z."/>
            <person name="Robbens S."/>
            <person name="Partensky F."/>
            <person name="Degroeve S."/>
            <person name="Echeynie S."/>
            <person name="Cooke R."/>
            <person name="Saeys Y."/>
            <person name="Wuyts J."/>
            <person name="Jabbari K."/>
            <person name="Bowler C."/>
            <person name="Panaud O."/>
            <person name="Piegu B."/>
            <person name="Ball S.G."/>
            <person name="Ral J.-P."/>
            <person name="Bouget F.-Y."/>
            <person name="Piganeau G."/>
            <person name="De Baets B."/>
            <person name="Picard A."/>
            <person name="Delseny M."/>
            <person name="Demaille J."/>
            <person name="Van de Peer Y."/>
            <person name="Moreau H."/>
        </authorList>
    </citation>
    <scope>NUCLEOTIDE SEQUENCE [LARGE SCALE GENOMIC DNA]</scope>
    <source>
        <strain evidence="8 10">OTTH0595</strain>
    </source>
</reference>
<dbReference type="OrthoDB" id="310895at2759"/>
<feature type="active site" evidence="5">
    <location>
        <position position="259"/>
    </location>
</feature>
<dbReference type="PANTHER" id="PTHR43860:SF2">
    <property type="entry name" value="BETAINE ALDEHYDE DEHYDROGENASE-RELATED"/>
    <property type="match status" value="1"/>
</dbReference>
<dbReference type="InParanoid" id="Q00ZV4"/>
<dbReference type="FunFam" id="3.40.309.10:FF:000012">
    <property type="entry name" value="Betaine aldehyde dehydrogenase"/>
    <property type="match status" value="1"/>
</dbReference>
<dbReference type="RefSeq" id="XP_003081654.1">
    <property type="nucleotide sequence ID" value="XM_003081606.1"/>
</dbReference>
<protein>
    <submittedName>
        <fullName evidence="8">Aldehyde dehydrogenase, C-terminal</fullName>
    </submittedName>
    <submittedName>
        <fullName evidence="9">Putative betaine aldehyde dehydrogenase</fullName>
    </submittedName>
</protein>
<evidence type="ECO:0000256" key="5">
    <source>
        <dbReference type="PROSITE-ProRule" id="PRU10007"/>
    </source>
</evidence>
<gene>
    <name evidence="9" type="ORF">BE221DRAFT_80515</name>
    <name evidence="8" type="ORF">OT_ostta10g02190</name>
</gene>
<feature type="domain" description="Aldehyde dehydrogenase" evidence="7">
    <location>
        <begin position="22"/>
        <end position="486"/>
    </location>
</feature>
<dbReference type="PANTHER" id="PTHR43860">
    <property type="entry name" value="BETAINE ALDEHYDE DEHYDROGENASE"/>
    <property type="match status" value="1"/>
</dbReference>
<dbReference type="Proteomes" id="UP000195557">
    <property type="component" value="Unassembled WGS sequence"/>
</dbReference>
<evidence type="ECO:0000256" key="1">
    <source>
        <dbReference type="ARBA" id="ARBA00009986"/>
    </source>
</evidence>
<keyword evidence="2 6" id="KW-0560">Oxidoreductase</keyword>
<dbReference type="Proteomes" id="UP000009170">
    <property type="component" value="Unassembled WGS sequence"/>
</dbReference>
<dbReference type="KEGG" id="ota:OT_ostta10g02190"/>
<dbReference type="EMBL" id="CAID01000010">
    <property type="protein sequence ID" value="CAL56178.1"/>
    <property type="molecule type" value="Genomic_DNA"/>
</dbReference>
<dbReference type="GO" id="GO:0004029">
    <property type="term" value="F:aldehyde dehydrogenase (NAD+) activity"/>
    <property type="evidence" value="ECO:0007669"/>
    <property type="project" value="UniProtKB-ARBA"/>
</dbReference>
<evidence type="ECO:0000256" key="2">
    <source>
        <dbReference type="ARBA" id="ARBA00023002"/>
    </source>
</evidence>
<dbReference type="Gene3D" id="3.40.605.10">
    <property type="entry name" value="Aldehyde Dehydrogenase, Chain A, domain 1"/>
    <property type="match status" value="1"/>
</dbReference>
<comment type="similarity">
    <text evidence="1 6">Belongs to the aldehyde dehydrogenase family.</text>
</comment>
<dbReference type="AlphaFoldDB" id="Q00ZV4"/>
<dbReference type="InterPro" id="IPR015590">
    <property type="entry name" value="Aldehyde_DH_dom"/>
</dbReference>
<evidence type="ECO:0000313" key="10">
    <source>
        <dbReference type="Proteomes" id="UP000009170"/>
    </source>
</evidence>
<dbReference type="FunFam" id="3.40.605.10:FF:000007">
    <property type="entry name" value="NAD/NADP-dependent betaine aldehyde dehydrogenase"/>
    <property type="match status" value="1"/>
</dbReference>
<sequence length="506" mass="55497">MDVRGGALGRAGALIDNAWTTTRRSLPVVNPHDGAVVGAIARGSVADVDDAVRSARKGFVTWSTRNGRERAKTLRAVADGLRRRRETLARLETTDCGKPLDESAWDVDDAIGCFEYYADRCERVFGERAYAEEVVELPDEDFAGRVRREPLGVIGLITPWNYPLLMATWKVAPALASGCAVVLKPSEEASLTCQVLGDVCVEAGLPPGALCVVTGRGDEAGAALCAHRGVDKISFTGSFRTGQTIMRACAQDVKPVSLELGGKSALVIFDDCDLEKAVEWAMFGCFWTNGQICSATSRVLVHENIRERFLARLKEASEAIPVGDPLAEGCRLGPLASAAQYKKVTSMVNRIKRTKIHLLTGGNRPRARGCEKGFYIEPTVFVDPPLDSEAWREEIFGPVMCVRSFRTEEEVIAITNDSEYALAAAVITDDVARRERMASAFDVGIVWIQCSQPAFTQLPWGGRRRSGFGRDLGVNGMDKYMHQKQIVEYTSGAQFEWYPMFKKSKL</sequence>
<proteinExistence type="inferred from homology"/>
<reference evidence="9" key="3">
    <citation type="submission" date="2017-04" db="EMBL/GenBank/DDBJ databases">
        <title>Population genomics of picophytoplankton unveils novel chromosome hypervariability.</title>
        <authorList>
            <consortium name="DOE Joint Genome Institute"/>
            <person name="Blanc-Mathieu R."/>
            <person name="Krasovec M."/>
            <person name="Hebrard M."/>
            <person name="Yau S."/>
            <person name="Desgranges E."/>
            <person name="Martin J."/>
            <person name="Schackwitz W."/>
            <person name="Kuo A."/>
            <person name="Salin G."/>
            <person name="Donnadieu C."/>
            <person name="Desdevises Y."/>
            <person name="Sanchez-Ferandin S."/>
            <person name="Moreau H."/>
            <person name="Rivals E."/>
            <person name="Grigoriev I.V."/>
            <person name="Grimsley N."/>
            <person name="Eyre-Walker A."/>
            <person name="Piganeau G."/>
        </authorList>
    </citation>
    <scope>NUCLEOTIDE SEQUENCE [LARGE SCALE GENOMIC DNA]</scope>
    <source>
        <strain evidence="9">RCC 1115</strain>
    </source>
</reference>
<keyword evidence="10" id="KW-1185">Reference proteome</keyword>
<dbReference type="PROSITE" id="PS00687">
    <property type="entry name" value="ALDEHYDE_DEHYDR_GLU"/>
    <property type="match status" value="1"/>
</dbReference>
<accession>A0A454XUY5</accession>
<comment type="pathway">
    <text evidence="4">Amine and polyamine biosynthesis; betaine biosynthesis via choline pathway; betaine from betaine aldehyde: step 1/1.</text>
</comment>
<dbReference type="InterPro" id="IPR016160">
    <property type="entry name" value="Ald_DH_CS_CYS"/>
</dbReference>
<dbReference type="Gene3D" id="3.40.309.10">
    <property type="entry name" value="Aldehyde Dehydrogenase, Chain A, domain 2"/>
    <property type="match status" value="1"/>
</dbReference>
<dbReference type="STRING" id="70448.Q00ZV4"/>
<reference evidence="8" key="2">
    <citation type="journal article" date="2014" name="BMC Genomics">
        <title>An improved genome of the model marine alga Ostreococcus tauri unfolds by assessing Illumina de novo assemblies.</title>
        <authorList>
            <person name="Blanc-Mathieu R."/>
            <person name="Verhelst B."/>
            <person name="Derelle E."/>
            <person name="Rombauts S."/>
            <person name="Bouget F.Y."/>
            <person name="Carre I."/>
            <person name="Chateau A."/>
            <person name="Eyre-Walker A."/>
            <person name="Grimsley N."/>
            <person name="Moreau H."/>
            <person name="Piegu B."/>
            <person name="Rivals E."/>
            <person name="Schackwitz W."/>
            <person name="Van de Peer Y."/>
            <person name="Piganeau G."/>
        </authorList>
    </citation>
    <scope>NUCLEOTIDE SEQUENCE</scope>
    <source>
        <strain evidence="8">RCC4221</strain>
    </source>
</reference>
<dbReference type="Pfam" id="PF00171">
    <property type="entry name" value="Aldedh"/>
    <property type="match status" value="1"/>
</dbReference>
<keyword evidence="3" id="KW-0520">NAD</keyword>
<evidence type="ECO:0000259" key="7">
    <source>
        <dbReference type="Pfam" id="PF00171"/>
    </source>
</evidence>
<evidence type="ECO:0000313" key="8">
    <source>
        <dbReference type="EMBL" id="CAL56178.1"/>
    </source>
</evidence>